<gene>
    <name evidence="9" type="ORF">DEW08_17485</name>
</gene>
<dbReference type="GO" id="GO:0005886">
    <property type="term" value="C:plasma membrane"/>
    <property type="evidence" value="ECO:0007669"/>
    <property type="project" value="UniProtKB-SubCell"/>
</dbReference>
<dbReference type="SUPFAM" id="SSF161098">
    <property type="entry name" value="MetI-like"/>
    <property type="match status" value="1"/>
</dbReference>
<comment type="similarity">
    <text evidence="7">Belongs to the binding-protein-dependent transport system permease family.</text>
</comment>
<feature type="transmembrane region" description="Helical" evidence="7">
    <location>
        <begin position="118"/>
        <end position="142"/>
    </location>
</feature>
<reference evidence="10" key="1">
    <citation type="submission" date="2018-05" db="EMBL/GenBank/DDBJ databases">
        <title>Azospirillum thermophila sp. nov., a novel isolated from hot spring.</title>
        <authorList>
            <person name="Zhao Z."/>
        </authorList>
    </citation>
    <scope>NUCLEOTIDE SEQUENCE [LARGE SCALE GENOMIC DNA]</scope>
    <source>
        <strain evidence="10">CFH 70021</strain>
    </source>
</reference>
<dbReference type="PROSITE" id="PS50928">
    <property type="entry name" value="ABC_TM1"/>
    <property type="match status" value="1"/>
</dbReference>
<feature type="transmembrane region" description="Helical" evidence="7">
    <location>
        <begin position="218"/>
        <end position="245"/>
    </location>
</feature>
<organism evidence="9 10">
    <name type="scientific">Azospirillum thermophilum</name>
    <dbReference type="NCBI Taxonomy" id="2202148"/>
    <lineage>
        <taxon>Bacteria</taxon>
        <taxon>Pseudomonadati</taxon>
        <taxon>Pseudomonadota</taxon>
        <taxon>Alphaproteobacteria</taxon>
        <taxon>Rhodospirillales</taxon>
        <taxon>Azospirillaceae</taxon>
        <taxon>Azospirillum</taxon>
    </lineage>
</organism>
<dbReference type="KEGG" id="azz:DEW08_17485"/>
<evidence type="ECO:0000256" key="4">
    <source>
        <dbReference type="ARBA" id="ARBA00022692"/>
    </source>
</evidence>
<dbReference type="EMBL" id="CP029353">
    <property type="protein sequence ID" value="AWK87752.1"/>
    <property type="molecule type" value="Genomic_DNA"/>
</dbReference>
<evidence type="ECO:0000313" key="10">
    <source>
        <dbReference type="Proteomes" id="UP000245629"/>
    </source>
</evidence>
<accession>A0A2S2CTC1</accession>
<keyword evidence="6 7" id="KW-0472">Membrane</keyword>
<keyword evidence="10" id="KW-1185">Reference proteome</keyword>
<evidence type="ECO:0000256" key="3">
    <source>
        <dbReference type="ARBA" id="ARBA00022475"/>
    </source>
</evidence>
<evidence type="ECO:0000256" key="1">
    <source>
        <dbReference type="ARBA" id="ARBA00004651"/>
    </source>
</evidence>
<evidence type="ECO:0000256" key="2">
    <source>
        <dbReference type="ARBA" id="ARBA00022448"/>
    </source>
</evidence>
<evidence type="ECO:0000259" key="8">
    <source>
        <dbReference type="PROSITE" id="PS50928"/>
    </source>
</evidence>
<dbReference type="Proteomes" id="UP000245629">
    <property type="component" value="Chromosome 2"/>
</dbReference>
<keyword evidence="4 7" id="KW-0812">Transmembrane</keyword>
<keyword evidence="3" id="KW-1003">Cell membrane</keyword>
<dbReference type="InterPro" id="IPR000515">
    <property type="entry name" value="MetI-like"/>
</dbReference>
<evidence type="ECO:0000313" key="9">
    <source>
        <dbReference type="EMBL" id="AWK87752.1"/>
    </source>
</evidence>
<evidence type="ECO:0000256" key="5">
    <source>
        <dbReference type="ARBA" id="ARBA00022989"/>
    </source>
</evidence>
<feature type="transmembrane region" description="Helical" evidence="7">
    <location>
        <begin position="43"/>
        <end position="68"/>
    </location>
</feature>
<keyword evidence="2 7" id="KW-0813">Transport</keyword>
<dbReference type="GO" id="GO:0071916">
    <property type="term" value="F:dipeptide transmembrane transporter activity"/>
    <property type="evidence" value="ECO:0007669"/>
    <property type="project" value="TreeGrafter"/>
</dbReference>
<feature type="domain" description="ABC transmembrane type-1" evidence="8">
    <location>
        <begin position="83"/>
        <end position="281"/>
    </location>
</feature>
<feature type="transmembrane region" description="Helical" evidence="7">
    <location>
        <begin position="154"/>
        <end position="174"/>
    </location>
</feature>
<dbReference type="Gene3D" id="1.10.3720.10">
    <property type="entry name" value="MetI-like"/>
    <property type="match status" value="1"/>
</dbReference>
<proteinExistence type="inferred from homology"/>
<name>A0A2S2CTC1_9PROT</name>
<protein>
    <submittedName>
        <fullName evidence="9">Peptide ABC transporter permease</fullName>
    </submittedName>
</protein>
<feature type="transmembrane region" description="Helical" evidence="7">
    <location>
        <begin position="265"/>
        <end position="284"/>
    </location>
</feature>
<feature type="transmembrane region" description="Helical" evidence="7">
    <location>
        <begin position="80"/>
        <end position="106"/>
    </location>
</feature>
<sequence length="307" mass="30305">MRTVELIRPVAPDRSRPSSCRTILPASSRVSVAGPRFAMPRPVLTSLIPVAATALLPVAAAVAVALAIDPDWAETAVRTASGLLVTAVLAVPALVMGTVLGTLVGLHAGLRRPSAAGFTGLLLGWLAPALPGFLIAAAALALVNELGGEPGGGLAGGALGGGTALALGWLVLALPAACQAARLAGPAMDAALDSGPVRMAEGFGYGPREILWHHAAPLALAPVAGGLGTAILALLAGAAAVESLFGLPGAGALLVEASRQGETAAGLLAFAMLSGLSALLRAGARGLQRRLDPRPADPRPADLRAGG</sequence>
<dbReference type="AlphaFoldDB" id="A0A2S2CTC1"/>
<evidence type="ECO:0000256" key="6">
    <source>
        <dbReference type="ARBA" id="ARBA00023136"/>
    </source>
</evidence>
<comment type="subcellular location">
    <subcellularLocation>
        <location evidence="1 7">Cell membrane</location>
        <topology evidence="1 7">Multi-pass membrane protein</topology>
    </subcellularLocation>
</comment>
<keyword evidence="5 7" id="KW-1133">Transmembrane helix</keyword>
<dbReference type="InterPro" id="IPR035906">
    <property type="entry name" value="MetI-like_sf"/>
</dbReference>
<evidence type="ECO:0000256" key="7">
    <source>
        <dbReference type="RuleBase" id="RU363032"/>
    </source>
</evidence>
<dbReference type="Pfam" id="PF00528">
    <property type="entry name" value="BPD_transp_1"/>
    <property type="match status" value="1"/>
</dbReference>
<dbReference type="PANTHER" id="PTHR43163">
    <property type="entry name" value="DIPEPTIDE TRANSPORT SYSTEM PERMEASE PROTEIN DPPB-RELATED"/>
    <property type="match status" value="1"/>
</dbReference>
<dbReference type="PANTHER" id="PTHR43163:SF6">
    <property type="entry name" value="DIPEPTIDE TRANSPORT SYSTEM PERMEASE PROTEIN DPPB-RELATED"/>
    <property type="match status" value="1"/>
</dbReference>